<dbReference type="OrthoDB" id="43744at2759"/>
<organism evidence="12 13">
    <name type="scientific">Entomortierella parvispora</name>
    <dbReference type="NCBI Taxonomy" id="205924"/>
    <lineage>
        <taxon>Eukaryota</taxon>
        <taxon>Fungi</taxon>
        <taxon>Fungi incertae sedis</taxon>
        <taxon>Mucoromycota</taxon>
        <taxon>Mortierellomycotina</taxon>
        <taxon>Mortierellomycetes</taxon>
        <taxon>Mortierellales</taxon>
        <taxon>Mortierellaceae</taxon>
        <taxon>Entomortierella</taxon>
    </lineage>
</organism>
<comment type="similarity">
    <text evidence="3">Belongs to the peptidase S9C family.</text>
</comment>
<dbReference type="PANTHER" id="PTHR42776">
    <property type="entry name" value="SERINE PEPTIDASE S9 FAMILY MEMBER"/>
    <property type="match status" value="1"/>
</dbReference>
<evidence type="ECO:0000259" key="11">
    <source>
        <dbReference type="Pfam" id="PF19283"/>
    </source>
</evidence>
<evidence type="ECO:0000256" key="7">
    <source>
        <dbReference type="ARBA" id="ARBA00022490"/>
    </source>
</evidence>
<evidence type="ECO:0000256" key="4">
    <source>
        <dbReference type="ARBA" id="ARBA00011881"/>
    </source>
</evidence>
<dbReference type="InterPro" id="IPR001375">
    <property type="entry name" value="Peptidase_S9_cat"/>
</dbReference>
<feature type="domain" description="Peptidase S9 prolyl oligopeptidase catalytic" evidence="10">
    <location>
        <begin position="481"/>
        <end position="709"/>
    </location>
</feature>
<dbReference type="Pfam" id="PF00326">
    <property type="entry name" value="Peptidase_S9"/>
    <property type="match status" value="1"/>
</dbReference>
<evidence type="ECO:0000256" key="3">
    <source>
        <dbReference type="ARBA" id="ARBA00010040"/>
    </source>
</evidence>
<evidence type="ECO:0000313" key="12">
    <source>
        <dbReference type="EMBL" id="GJJ73819.1"/>
    </source>
</evidence>
<dbReference type="AlphaFoldDB" id="A0A9P3HBT0"/>
<comment type="subcellular location">
    <subcellularLocation>
        <location evidence="2">Cytoplasm</location>
    </subcellularLocation>
</comment>
<evidence type="ECO:0000256" key="6">
    <source>
        <dbReference type="ARBA" id="ARBA00018421"/>
    </source>
</evidence>
<protein>
    <recommendedName>
        <fullName evidence="6">Acylamino-acid-releasing enzyme</fullName>
        <ecNumber evidence="5">3.4.19.1</ecNumber>
    </recommendedName>
    <alternativeName>
        <fullName evidence="9">Dipeptidyl-peptidase V</fullName>
    </alternativeName>
</protein>
<accession>A0A9P3HBT0</accession>
<evidence type="ECO:0000313" key="13">
    <source>
        <dbReference type="Proteomes" id="UP000827284"/>
    </source>
</evidence>
<evidence type="ECO:0000256" key="1">
    <source>
        <dbReference type="ARBA" id="ARBA00000721"/>
    </source>
</evidence>
<dbReference type="EMBL" id="BQFW01000008">
    <property type="protein sequence ID" value="GJJ73819.1"/>
    <property type="molecule type" value="Genomic_DNA"/>
</dbReference>
<dbReference type="EC" id="3.4.19.1" evidence="5"/>
<feature type="domain" description="Acylamino-acid-releasing enzyme N-terminal" evidence="11">
    <location>
        <begin position="160"/>
        <end position="398"/>
    </location>
</feature>
<sequence length="739" mass="80761">MSTPQEIFKDLAAVPTYSDAVILPNSTDSILSIQVSLSQRDLERDVRRKFTRTLVASVGNKSIPLVINSPSVDIGNAVAQLVSPSGQHSAVLRSITGEKKKLFVEIWTEGSISQLLDTTSLHDDFYADSTFGGLQFSRDETKLVYVAERKKTEDVTEKFNFKPDWGETFTGKRDPALVVVNLDNFEVKVLDAFESDMSPGQPIFSHDSKSIIFTGYHRSPQFFGIVYCQNRLTGLYQINLDGTGLKTLTKDLKSARSPRLNSDGSTLIFLSNVVNGPHASCARLCKIDTASGQVSTVVDVVRTPNAEAGFPGLYVDQLPKELWVSPTKIIISTAWRSRRTAVSIDIESGDVEELTLSSSYPGSTTVLFVNSRWILATYSTPTEPWMLFLGQVDFEKNQRDLKVHFTVLESTKVDKAKGFYQPHSWSIINKIPGQLESLEAILLEPYKSNSNAQQSTAVSGTRPPLVIFPHGGPHSGFAAEFSILNLVLVSLGFAVANINFTGSLGFGQDAVETLVGRVGELDVNECQALRDYIISLGQVDPERTCLTGGSHGGFIVCHLLADPSYKAAVMRNPVTDIPSMSAVTDIADWCYAVNGLAYDMEAPPTATLSDTEVFKRMRASSPMEHVEKVVAPTLMLLGSGDRRVPPSQGVSWWQARQNKIKQDQQKNGESVTKAVNKIQVFDGTGHALDSVEAERHSLYALASFLVEHTRVEHAVAPQMTTETDAGAGRQGEGGRGAFI</sequence>
<dbReference type="Proteomes" id="UP000827284">
    <property type="component" value="Unassembled WGS sequence"/>
</dbReference>
<dbReference type="SUPFAM" id="SSF53474">
    <property type="entry name" value="alpha/beta-Hydrolases"/>
    <property type="match status" value="1"/>
</dbReference>
<comment type="catalytic activity">
    <reaction evidence="1">
        <text>Cleavage of an N-acetyl or N-formyl amino acid from the N-terminus of a polypeptide.</text>
        <dbReference type="EC" id="3.4.19.1"/>
    </reaction>
</comment>
<dbReference type="GO" id="GO:0006508">
    <property type="term" value="P:proteolysis"/>
    <property type="evidence" value="ECO:0007669"/>
    <property type="project" value="InterPro"/>
</dbReference>
<dbReference type="Gene3D" id="2.120.10.30">
    <property type="entry name" value="TolB, C-terminal domain"/>
    <property type="match status" value="1"/>
</dbReference>
<dbReference type="Pfam" id="PF19283">
    <property type="entry name" value="APEH_N"/>
    <property type="match status" value="2"/>
</dbReference>
<dbReference type="PANTHER" id="PTHR42776:SF4">
    <property type="entry name" value="ACYLAMINO-ACID-RELEASING ENZYME"/>
    <property type="match status" value="1"/>
</dbReference>
<keyword evidence="13" id="KW-1185">Reference proteome</keyword>
<feature type="domain" description="Acylamino-acid-releasing enzyme N-terminal" evidence="11">
    <location>
        <begin position="6"/>
        <end position="153"/>
    </location>
</feature>
<dbReference type="Gene3D" id="3.40.50.1820">
    <property type="entry name" value="alpha/beta hydrolase"/>
    <property type="match status" value="1"/>
</dbReference>
<gene>
    <name evidence="12" type="ORF">EMPS_06177</name>
</gene>
<comment type="subunit">
    <text evidence="4">Homotetramer.</text>
</comment>
<evidence type="ECO:0000259" key="10">
    <source>
        <dbReference type="Pfam" id="PF00326"/>
    </source>
</evidence>
<evidence type="ECO:0000256" key="5">
    <source>
        <dbReference type="ARBA" id="ARBA00012917"/>
    </source>
</evidence>
<name>A0A9P3HBT0_9FUNG</name>
<dbReference type="GO" id="GO:0005737">
    <property type="term" value="C:cytoplasm"/>
    <property type="evidence" value="ECO:0007669"/>
    <property type="project" value="UniProtKB-SubCell"/>
</dbReference>
<dbReference type="GO" id="GO:0004252">
    <property type="term" value="F:serine-type endopeptidase activity"/>
    <property type="evidence" value="ECO:0007669"/>
    <property type="project" value="TreeGrafter"/>
</dbReference>
<dbReference type="InterPro" id="IPR011042">
    <property type="entry name" value="6-blade_b-propeller_TolB-like"/>
</dbReference>
<keyword evidence="8" id="KW-0378">Hydrolase</keyword>
<proteinExistence type="inferred from homology"/>
<comment type="caution">
    <text evidence="12">The sequence shown here is derived from an EMBL/GenBank/DDBJ whole genome shotgun (WGS) entry which is preliminary data.</text>
</comment>
<reference evidence="12" key="1">
    <citation type="submission" date="2021-11" db="EMBL/GenBank/DDBJ databases">
        <authorList>
            <person name="Herlambang A."/>
            <person name="Guo Y."/>
            <person name="Takashima Y."/>
            <person name="Nishizawa T."/>
        </authorList>
    </citation>
    <scope>NUCLEOTIDE SEQUENCE</scope>
    <source>
        <strain evidence="12">E1425</strain>
    </source>
</reference>
<dbReference type="InterPro" id="IPR045550">
    <property type="entry name" value="AARE_N"/>
</dbReference>
<dbReference type="GO" id="GO:0008242">
    <property type="term" value="F:omega peptidase activity"/>
    <property type="evidence" value="ECO:0007669"/>
    <property type="project" value="UniProtKB-EC"/>
</dbReference>
<dbReference type="SUPFAM" id="SSF82171">
    <property type="entry name" value="DPP6 N-terminal domain-like"/>
    <property type="match status" value="1"/>
</dbReference>
<evidence type="ECO:0000256" key="8">
    <source>
        <dbReference type="ARBA" id="ARBA00022801"/>
    </source>
</evidence>
<evidence type="ECO:0000256" key="9">
    <source>
        <dbReference type="ARBA" id="ARBA00032829"/>
    </source>
</evidence>
<reference evidence="12" key="2">
    <citation type="journal article" date="2022" name="Microbiol. Resour. Announc.">
        <title>Whole-Genome Sequence of Entomortierella parvispora E1425, a Mucoromycotan Fungus Associated with Burkholderiaceae-Related Endosymbiotic Bacteria.</title>
        <authorList>
            <person name="Herlambang A."/>
            <person name="Guo Y."/>
            <person name="Takashima Y."/>
            <person name="Narisawa K."/>
            <person name="Ohta H."/>
            <person name="Nishizawa T."/>
        </authorList>
    </citation>
    <scope>NUCLEOTIDE SEQUENCE</scope>
    <source>
        <strain evidence="12">E1425</strain>
    </source>
</reference>
<evidence type="ECO:0000256" key="2">
    <source>
        <dbReference type="ARBA" id="ARBA00004496"/>
    </source>
</evidence>
<keyword evidence="7" id="KW-0963">Cytoplasm</keyword>
<dbReference type="InterPro" id="IPR029058">
    <property type="entry name" value="AB_hydrolase_fold"/>
</dbReference>